<dbReference type="OrthoDB" id="6117597at2759"/>
<reference evidence="2" key="1">
    <citation type="submission" date="2021-12" db="EMBL/GenBank/DDBJ databases">
        <authorList>
            <person name="Martin H S."/>
        </authorList>
    </citation>
    <scope>NUCLEOTIDE SEQUENCE</scope>
</reference>
<dbReference type="InterPro" id="IPR057074">
    <property type="entry name" value="IR75A_N"/>
</dbReference>
<evidence type="ECO:0000313" key="3">
    <source>
        <dbReference type="Proteomes" id="UP000838878"/>
    </source>
</evidence>
<organism evidence="2 3">
    <name type="scientific">Brenthis ino</name>
    <name type="common">lesser marbled fritillary</name>
    <dbReference type="NCBI Taxonomy" id="405034"/>
    <lineage>
        <taxon>Eukaryota</taxon>
        <taxon>Metazoa</taxon>
        <taxon>Ecdysozoa</taxon>
        <taxon>Arthropoda</taxon>
        <taxon>Hexapoda</taxon>
        <taxon>Insecta</taxon>
        <taxon>Pterygota</taxon>
        <taxon>Neoptera</taxon>
        <taxon>Endopterygota</taxon>
        <taxon>Lepidoptera</taxon>
        <taxon>Glossata</taxon>
        <taxon>Ditrysia</taxon>
        <taxon>Papilionoidea</taxon>
        <taxon>Nymphalidae</taxon>
        <taxon>Heliconiinae</taxon>
        <taxon>Argynnini</taxon>
        <taxon>Brenthis</taxon>
    </lineage>
</organism>
<proteinExistence type="predicted"/>
<feature type="non-terminal residue" evidence="2">
    <location>
        <position position="117"/>
    </location>
</feature>
<dbReference type="Pfam" id="PF24576">
    <property type="entry name" value="IR75A_N"/>
    <property type="match status" value="1"/>
</dbReference>
<feature type="domain" description="Ionotropic receptor 75a N-terminal" evidence="1">
    <location>
        <begin position="2"/>
        <end position="99"/>
    </location>
</feature>
<name>A0A8J9UFK4_9NEOP</name>
<gene>
    <name evidence="2" type="ORF">BINO364_LOCUS5777</name>
</gene>
<dbReference type="Proteomes" id="UP000838878">
    <property type="component" value="Chromosome 14"/>
</dbReference>
<evidence type="ECO:0000259" key="1">
    <source>
        <dbReference type="Pfam" id="PF24576"/>
    </source>
</evidence>
<keyword evidence="3" id="KW-1185">Reference proteome</keyword>
<sequence length="117" mass="13887">MFRSPYRWILINNDINDIETTLMQNMSDINIFVDSEVLIIHQESSGFYKLYYIYKISSESKWLTELYGIWNITNVLKKSPNQIEVTALRRLNLDNYELKICYVLTDNDSINHLADEV</sequence>
<dbReference type="EMBL" id="OV170234">
    <property type="protein sequence ID" value="CAH0719436.1"/>
    <property type="molecule type" value="Genomic_DNA"/>
</dbReference>
<protein>
    <recommendedName>
        <fullName evidence="1">Ionotropic receptor 75a N-terminal domain-containing protein</fullName>
    </recommendedName>
</protein>
<dbReference type="AlphaFoldDB" id="A0A8J9UFK4"/>
<evidence type="ECO:0000313" key="2">
    <source>
        <dbReference type="EMBL" id="CAH0719436.1"/>
    </source>
</evidence>
<accession>A0A8J9UFK4</accession>